<organism evidence="5 6">
    <name type="scientific">Brevibacterium salitolerans</name>
    <dbReference type="NCBI Taxonomy" id="1403566"/>
    <lineage>
        <taxon>Bacteria</taxon>
        <taxon>Bacillati</taxon>
        <taxon>Actinomycetota</taxon>
        <taxon>Actinomycetes</taxon>
        <taxon>Micrococcales</taxon>
        <taxon>Brevibacteriaceae</taxon>
        <taxon>Brevibacterium</taxon>
    </lineage>
</organism>
<dbReference type="SUPFAM" id="SSF53335">
    <property type="entry name" value="S-adenosyl-L-methionine-dependent methyltransferases"/>
    <property type="match status" value="1"/>
</dbReference>
<keyword evidence="1 5" id="KW-0489">Methyltransferase</keyword>
<dbReference type="Pfam" id="PF13649">
    <property type="entry name" value="Methyltransf_25"/>
    <property type="match status" value="1"/>
</dbReference>
<dbReference type="PANTHER" id="PTHR43464">
    <property type="entry name" value="METHYLTRANSFERASE"/>
    <property type="match status" value="1"/>
</dbReference>
<dbReference type="EMBL" id="BAAAPZ010000004">
    <property type="protein sequence ID" value="GAA2093297.1"/>
    <property type="molecule type" value="Genomic_DNA"/>
</dbReference>
<dbReference type="GO" id="GO:0032259">
    <property type="term" value="P:methylation"/>
    <property type="evidence" value="ECO:0007669"/>
    <property type="project" value="UniProtKB-KW"/>
</dbReference>
<proteinExistence type="predicted"/>
<keyword evidence="2" id="KW-0808">Transferase</keyword>
<reference evidence="6" key="1">
    <citation type="journal article" date="2019" name="Int. J. Syst. Evol. Microbiol.">
        <title>The Global Catalogue of Microorganisms (GCM) 10K type strain sequencing project: providing services to taxonomists for standard genome sequencing and annotation.</title>
        <authorList>
            <consortium name="The Broad Institute Genomics Platform"/>
            <consortium name="The Broad Institute Genome Sequencing Center for Infectious Disease"/>
            <person name="Wu L."/>
            <person name="Ma J."/>
        </authorList>
    </citation>
    <scope>NUCLEOTIDE SEQUENCE [LARGE SCALE GENOMIC DNA]</scope>
    <source>
        <strain evidence="6">JCM 15900</strain>
    </source>
</reference>
<dbReference type="PANTHER" id="PTHR43464:SF19">
    <property type="entry name" value="UBIQUINONE BIOSYNTHESIS O-METHYLTRANSFERASE, MITOCHONDRIAL"/>
    <property type="match status" value="1"/>
</dbReference>
<dbReference type="RefSeq" id="WP_344336105.1">
    <property type="nucleotide sequence ID" value="NZ_BAAAPZ010000004.1"/>
</dbReference>
<dbReference type="InterPro" id="IPR041698">
    <property type="entry name" value="Methyltransf_25"/>
</dbReference>
<comment type="caution">
    <text evidence="5">The sequence shown here is derived from an EMBL/GenBank/DDBJ whole genome shotgun (WGS) entry which is preliminary data.</text>
</comment>
<gene>
    <name evidence="5" type="ORF">GCM10009823_11510</name>
</gene>
<accession>A0ABP5I8G5</accession>
<dbReference type="CDD" id="cd02440">
    <property type="entry name" value="AdoMet_MTases"/>
    <property type="match status" value="1"/>
</dbReference>
<name>A0ABP5I8G5_9MICO</name>
<evidence type="ECO:0000256" key="1">
    <source>
        <dbReference type="ARBA" id="ARBA00022603"/>
    </source>
</evidence>
<keyword evidence="6" id="KW-1185">Reference proteome</keyword>
<dbReference type="Gene3D" id="3.40.50.150">
    <property type="entry name" value="Vaccinia Virus protein VP39"/>
    <property type="match status" value="1"/>
</dbReference>
<evidence type="ECO:0000256" key="2">
    <source>
        <dbReference type="ARBA" id="ARBA00022679"/>
    </source>
</evidence>
<dbReference type="GO" id="GO:0008168">
    <property type="term" value="F:methyltransferase activity"/>
    <property type="evidence" value="ECO:0007669"/>
    <property type="project" value="UniProtKB-KW"/>
</dbReference>
<dbReference type="Proteomes" id="UP001500984">
    <property type="component" value="Unassembled WGS sequence"/>
</dbReference>
<evidence type="ECO:0000313" key="5">
    <source>
        <dbReference type="EMBL" id="GAA2093297.1"/>
    </source>
</evidence>
<dbReference type="InterPro" id="IPR029063">
    <property type="entry name" value="SAM-dependent_MTases_sf"/>
</dbReference>
<evidence type="ECO:0000259" key="4">
    <source>
        <dbReference type="Pfam" id="PF13649"/>
    </source>
</evidence>
<keyword evidence="3" id="KW-0949">S-adenosyl-L-methionine</keyword>
<sequence>MTGVEPHGNLWTAAVERDPAHARNYARRWRTLAESGQDIYGEARFADAMAERESKILDAGCGTGRIGGWLARRGHTVTGVDLDPHLIDVAREDFPDVSWQVGDLGEMDLREPWGSQKLFDLVVMAGNVMTFVATDERVRVLERIRAHMFDDARFVCGFGAGRGYGFEEFLADAESAGLGLSLRLGTWDLRPPSDDFLVAVLAPR</sequence>
<protein>
    <submittedName>
        <fullName evidence="5">Class I SAM-dependent methyltransferase</fullName>
    </submittedName>
</protein>
<evidence type="ECO:0000256" key="3">
    <source>
        <dbReference type="ARBA" id="ARBA00022691"/>
    </source>
</evidence>
<feature type="domain" description="Methyltransferase" evidence="4">
    <location>
        <begin position="56"/>
        <end position="147"/>
    </location>
</feature>
<evidence type="ECO:0000313" key="6">
    <source>
        <dbReference type="Proteomes" id="UP001500984"/>
    </source>
</evidence>